<dbReference type="Pfam" id="PF14107">
    <property type="entry name" value="DUF4280"/>
    <property type="match status" value="1"/>
</dbReference>
<dbReference type="InterPro" id="IPR025460">
    <property type="entry name" value="DUF4280"/>
</dbReference>
<dbReference type="OrthoDB" id="2733241at2"/>
<dbReference type="Proteomes" id="UP000076967">
    <property type="component" value="Unassembled WGS sequence"/>
</dbReference>
<evidence type="ECO:0000313" key="1">
    <source>
        <dbReference type="EMBL" id="OAB45501.1"/>
    </source>
</evidence>
<dbReference type="EMBL" id="LVJH01000003">
    <property type="protein sequence ID" value="OAB45501.1"/>
    <property type="molecule type" value="Genomic_DNA"/>
</dbReference>
<dbReference type="STRING" id="494026.PGLA_04415"/>
<evidence type="ECO:0000313" key="2">
    <source>
        <dbReference type="Proteomes" id="UP000076967"/>
    </source>
</evidence>
<protein>
    <recommendedName>
        <fullName evidence="3">DUF4280 domain-containing protein</fullName>
    </recommendedName>
</protein>
<evidence type="ECO:0008006" key="3">
    <source>
        <dbReference type="Google" id="ProtNLM"/>
    </source>
</evidence>
<name>A0A168N7Z4_9BACL</name>
<dbReference type="AlphaFoldDB" id="A0A168N7Z4"/>
<keyword evidence="2" id="KW-1185">Reference proteome</keyword>
<comment type="caution">
    <text evidence="1">The sequence shown here is derived from an EMBL/GenBank/DDBJ whole genome shotgun (WGS) entry which is preliminary data.</text>
</comment>
<organism evidence="1 2">
    <name type="scientific">Paenibacillus glacialis</name>
    <dbReference type="NCBI Taxonomy" id="494026"/>
    <lineage>
        <taxon>Bacteria</taxon>
        <taxon>Bacillati</taxon>
        <taxon>Bacillota</taxon>
        <taxon>Bacilli</taxon>
        <taxon>Bacillales</taxon>
        <taxon>Paenibacillaceae</taxon>
        <taxon>Paenibacillus</taxon>
    </lineage>
</organism>
<sequence length="132" mass="14570">MSDQPAYVVRGATMYCHFGTHRRRINLPESHGTYVNEKPMMNVDDCKPDNIPYFGICISPNNTSSEVIYLIAEDGTTISGKPCLPVPFGNWRNGKEGTLVEGKAALTTQSTLVCSLSCEKEIAFLKDGQHDE</sequence>
<gene>
    <name evidence="1" type="ORF">PGLA_04415</name>
</gene>
<accession>A0A168N7Z4</accession>
<reference evidence="1 2" key="1">
    <citation type="submission" date="2016-03" db="EMBL/GenBank/DDBJ databases">
        <title>Draft genome sequence of Paenibacillus glacialis DSM 22343.</title>
        <authorList>
            <person name="Shin S.-K."/>
            <person name="Yi H."/>
        </authorList>
    </citation>
    <scope>NUCLEOTIDE SEQUENCE [LARGE SCALE GENOMIC DNA]</scope>
    <source>
        <strain evidence="1 2">DSM 22343</strain>
    </source>
</reference>
<dbReference type="RefSeq" id="WP_068529267.1">
    <property type="nucleotide sequence ID" value="NZ_LVJH01000003.1"/>
</dbReference>
<proteinExistence type="predicted"/>